<evidence type="ECO:0000313" key="2">
    <source>
        <dbReference type="EMBL" id="KAK3238083.1"/>
    </source>
</evidence>
<dbReference type="InterPro" id="IPR050361">
    <property type="entry name" value="MPP/UQCRC_Complex"/>
</dbReference>
<name>A0AAE0BLE8_9CHLO</name>
<dbReference type="InterPro" id="IPR011249">
    <property type="entry name" value="Metalloenz_LuxS/M16"/>
</dbReference>
<dbReference type="PANTHER" id="PTHR11851:SF220">
    <property type="entry name" value="PEPTIDASE M16 DOMAIN PROTEIN"/>
    <property type="match status" value="1"/>
</dbReference>
<comment type="caution">
    <text evidence="2">The sequence shown here is derived from an EMBL/GenBank/DDBJ whole genome shotgun (WGS) entry which is preliminary data.</text>
</comment>
<dbReference type="AlphaFoldDB" id="A0AAE0BLE8"/>
<accession>A0AAE0BLE8</accession>
<keyword evidence="3" id="KW-1185">Reference proteome</keyword>
<protein>
    <recommendedName>
        <fullName evidence="1">Peptidase M16 C-terminal domain-containing protein</fullName>
    </recommendedName>
</protein>
<dbReference type="Gene3D" id="3.30.830.10">
    <property type="entry name" value="Metalloenzyme, LuxS/M16 peptidase-like"/>
    <property type="match status" value="2"/>
</dbReference>
<dbReference type="GO" id="GO:0005739">
    <property type="term" value="C:mitochondrion"/>
    <property type="evidence" value="ECO:0007669"/>
    <property type="project" value="TreeGrafter"/>
</dbReference>
<organism evidence="2 3">
    <name type="scientific">Cymbomonas tetramitiformis</name>
    <dbReference type="NCBI Taxonomy" id="36881"/>
    <lineage>
        <taxon>Eukaryota</taxon>
        <taxon>Viridiplantae</taxon>
        <taxon>Chlorophyta</taxon>
        <taxon>Pyramimonadophyceae</taxon>
        <taxon>Pyramimonadales</taxon>
        <taxon>Pyramimonadaceae</taxon>
        <taxon>Cymbomonas</taxon>
    </lineage>
</organism>
<proteinExistence type="predicted"/>
<dbReference type="PANTHER" id="PTHR11851">
    <property type="entry name" value="METALLOPROTEASE"/>
    <property type="match status" value="1"/>
</dbReference>
<dbReference type="Pfam" id="PF05193">
    <property type="entry name" value="Peptidase_M16_C"/>
    <property type="match status" value="1"/>
</dbReference>
<dbReference type="Proteomes" id="UP001190700">
    <property type="component" value="Unassembled WGS sequence"/>
</dbReference>
<evidence type="ECO:0000313" key="3">
    <source>
        <dbReference type="Proteomes" id="UP001190700"/>
    </source>
</evidence>
<feature type="domain" description="Peptidase M16 C-terminal" evidence="1">
    <location>
        <begin position="33"/>
        <end position="216"/>
    </location>
</feature>
<dbReference type="GO" id="GO:0046872">
    <property type="term" value="F:metal ion binding"/>
    <property type="evidence" value="ECO:0007669"/>
    <property type="project" value="InterPro"/>
</dbReference>
<reference evidence="2 3" key="1">
    <citation type="journal article" date="2015" name="Genome Biol. Evol.">
        <title>Comparative Genomics of a Bacterivorous Green Alga Reveals Evolutionary Causalities and Consequences of Phago-Mixotrophic Mode of Nutrition.</title>
        <authorList>
            <person name="Burns J.A."/>
            <person name="Paasch A."/>
            <person name="Narechania A."/>
            <person name="Kim E."/>
        </authorList>
    </citation>
    <scope>NUCLEOTIDE SEQUENCE [LARGE SCALE GENOMIC DNA]</scope>
    <source>
        <strain evidence="2 3">PLY_AMNH</strain>
    </source>
</reference>
<evidence type="ECO:0000259" key="1">
    <source>
        <dbReference type="Pfam" id="PF05193"/>
    </source>
</evidence>
<sequence>MIVQEAFLEEAFQGSPYRRPIVGYPDDFLGLGRREVEGFFKARYRPEKLTCAVVGEVDPEEVERLAMKYFGAWQPANRAVTPGLDRWLPVEGGELLEQTAPREVRMVLPAGPYLQEGYRRPPTSDPDSIVLDVISDVLNGGRSARFQKNLVEPGKALYSSLADTFPQGKLSNLFMVAGVPGKGYSTDDLAKLMRQELNAFSENGVEEKELARIKKKTRADLLSLLASNSTMANLLCSYHAKTGDFRNLFREPLRVDQVTSEVVKRVAQKVFNPSNRTSGHVLPP</sequence>
<dbReference type="EMBL" id="LGRX02034336">
    <property type="protein sequence ID" value="KAK3238083.1"/>
    <property type="molecule type" value="Genomic_DNA"/>
</dbReference>
<dbReference type="InterPro" id="IPR007863">
    <property type="entry name" value="Peptidase_M16_C"/>
</dbReference>
<dbReference type="SUPFAM" id="SSF63411">
    <property type="entry name" value="LuxS/MPP-like metallohydrolase"/>
    <property type="match status" value="2"/>
</dbReference>
<gene>
    <name evidence="2" type="ORF">CYMTET_51881</name>
</gene>